<comment type="subcellular location">
    <subcellularLocation>
        <location evidence="9">Cytoplasm</location>
    </subcellularLocation>
</comment>
<dbReference type="InterPro" id="IPR013751">
    <property type="entry name" value="ACP_syn_III_N"/>
</dbReference>
<evidence type="ECO:0000256" key="7">
    <source>
        <dbReference type="ARBA" id="ARBA00023160"/>
    </source>
</evidence>
<evidence type="ECO:0000256" key="6">
    <source>
        <dbReference type="ARBA" id="ARBA00023098"/>
    </source>
</evidence>
<dbReference type="NCBIfam" id="TIGR00747">
    <property type="entry name" value="fabH"/>
    <property type="match status" value="1"/>
</dbReference>
<dbReference type="InterPro" id="IPR016039">
    <property type="entry name" value="Thiolase-like"/>
</dbReference>
<dbReference type="InterPro" id="IPR013747">
    <property type="entry name" value="ACP_syn_III_C"/>
</dbReference>
<evidence type="ECO:0000259" key="11">
    <source>
        <dbReference type="Pfam" id="PF08545"/>
    </source>
</evidence>
<feature type="active site" evidence="9">
    <location>
        <position position="299"/>
    </location>
</feature>
<dbReference type="EC" id="2.3.1.180" evidence="9"/>
<keyword evidence="8 9" id="KW-0012">Acyltransferase</keyword>
<dbReference type="SUPFAM" id="SSF53901">
    <property type="entry name" value="Thiolase-like"/>
    <property type="match status" value="1"/>
</dbReference>
<comment type="pathway">
    <text evidence="9">Lipid metabolism; fatty acid biosynthesis.</text>
</comment>
<protein>
    <recommendedName>
        <fullName evidence="9">Beta-ketoacyl-[acyl-carrier-protein] synthase III</fullName>
        <shortName evidence="9">Beta-ketoacyl-ACP synthase III</shortName>
        <shortName evidence="9">KAS III</shortName>
        <ecNumber evidence="9">2.3.1.180</ecNumber>
    </recommendedName>
    <alternativeName>
        <fullName evidence="9">3-oxoacyl-[acyl-carrier-protein] synthase 3</fullName>
    </alternativeName>
    <alternativeName>
        <fullName evidence="9">3-oxoacyl-[acyl-carrier-protein] synthase III</fullName>
    </alternativeName>
</protein>
<reference evidence="13" key="1">
    <citation type="submission" date="2017-04" db="EMBL/GenBank/DDBJ databases">
        <title>Function of individual gut microbiota members based on whole genome sequencing of pure cultures obtained from chicken caecum.</title>
        <authorList>
            <person name="Medvecky M."/>
            <person name="Cejkova D."/>
            <person name="Polansky O."/>
            <person name="Karasova D."/>
            <person name="Kubasova T."/>
            <person name="Cizek A."/>
            <person name="Rychlik I."/>
        </authorList>
    </citation>
    <scope>NUCLEOTIDE SEQUENCE [LARGE SCALE GENOMIC DNA]</scope>
    <source>
        <strain evidence="13">An175</strain>
    </source>
</reference>
<keyword evidence="5 9" id="KW-0276">Fatty acid metabolism</keyword>
<dbReference type="HAMAP" id="MF_01815">
    <property type="entry name" value="FabH"/>
    <property type="match status" value="1"/>
</dbReference>
<evidence type="ECO:0000256" key="4">
    <source>
        <dbReference type="ARBA" id="ARBA00022679"/>
    </source>
</evidence>
<dbReference type="Pfam" id="PF08541">
    <property type="entry name" value="ACP_syn_III_C"/>
    <property type="match status" value="1"/>
</dbReference>
<evidence type="ECO:0000256" key="8">
    <source>
        <dbReference type="ARBA" id="ARBA00023315"/>
    </source>
</evidence>
<dbReference type="CDD" id="cd00830">
    <property type="entry name" value="KAS_III"/>
    <property type="match status" value="1"/>
</dbReference>
<comment type="catalytic activity">
    <reaction evidence="9">
        <text>malonyl-[ACP] + acetyl-CoA + H(+) = 3-oxobutanoyl-[ACP] + CO2 + CoA</text>
        <dbReference type="Rhea" id="RHEA:12080"/>
        <dbReference type="Rhea" id="RHEA-COMP:9623"/>
        <dbReference type="Rhea" id="RHEA-COMP:9625"/>
        <dbReference type="ChEBI" id="CHEBI:15378"/>
        <dbReference type="ChEBI" id="CHEBI:16526"/>
        <dbReference type="ChEBI" id="CHEBI:57287"/>
        <dbReference type="ChEBI" id="CHEBI:57288"/>
        <dbReference type="ChEBI" id="CHEBI:78449"/>
        <dbReference type="ChEBI" id="CHEBI:78450"/>
        <dbReference type="EC" id="2.3.1.180"/>
    </reaction>
</comment>
<dbReference type="Pfam" id="PF08545">
    <property type="entry name" value="ACP_syn_III"/>
    <property type="match status" value="1"/>
</dbReference>
<evidence type="ECO:0000256" key="1">
    <source>
        <dbReference type="ARBA" id="ARBA00008642"/>
    </source>
</evidence>
<dbReference type="GO" id="GO:0044550">
    <property type="term" value="P:secondary metabolite biosynthetic process"/>
    <property type="evidence" value="ECO:0007669"/>
    <property type="project" value="TreeGrafter"/>
</dbReference>
<evidence type="ECO:0000256" key="3">
    <source>
        <dbReference type="ARBA" id="ARBA00022516"/>
    </source>
</evidence>
<keyword evidence="3 9" id="KW-0444">Lipid biosynthesis</keyword>
<accession>A0A1Y4N078</accession>
<evidence type="ECO:0000259" key="10">
    <source>
        <dbReference type="Pfam" id="PF08541"/>
    </source>
</evidence>
<dbReference type="GO" id="GO:0033818">
    <property type="term" value="F:beta-ketoacyl-acyl-carrier-protein synthase III activity"/>
    <property type="evidence" value="ECO:0007669"/>
    <property type="project" value="UniProtKB-UniRule"/>
</dbReference>
<organism evidence="12 13">
    <name type="scientific">Anaerotruncus colihominis</name>
    <dbReference type="NCBI Taxonomy" id="169435"/>
    <lineage>
        <taxon>Bacteria</taxon>
        <taxon>Bacillati</taxon>
        <taxon>Bacillota</taxon>
        <taxon>Clostridia</taxon>
        <taxon>Eubacteriales</taxon>
        <taxon>Oscillospiraceae</taxon>
        <taxon>Anaerotruncus</taxon>
    </lineage>
</organism>
<evidence type="ECO:0000313" key="13">
    <source>
        <dbReference type="Proteomes" id="UP000196386"/>
    </source>
</evidence>
<evidence type="ECO:0000256" key="2">
    <source>
        <dbReference type="ARBA" id="ARBA00022490"/>
    </source>
</evidence>
<evidence type="ECO:0000313" key="12">
    <source>
        <dbReference type="EMBL" id="OUP69094.1"/>
    </source>
</evidence>
<feature type="region of interest" description="ACP-binding" evidence="9">
    <location>
        <begin position="270"/>
        <end position="274"/>
    </location>
</feature>
<comment type="function">
    <text evidence="9">Catalyzes the condensation reaction of fatty acid synthesis by the addition to an acyl acceptor of two carbons from malonyl-ACP. Catalyzes the first condensation reaction which initiates fatty acid synthesis and may therefore play a role in governing the total rate of fatty acid production. Possesses both acetoacetyl-ACP synthase and acetyl transacylase activities. Its substrate specificity determines the biosynthesis of branched-chain and/or straight-chain of fatty acids.</text>
</comment>
<feature type="domain" description="Beta-ketoacyl-[acyl-carrier-protein] synthase III C-terminal" evidence="10">
    <location>
        <begin position="253"/>
        <end position="342"/>
    </location>
</feature>
<dbReference type="PANTHER" id="PTHR34069">
    <property type="entry name" value="3-OXOACYL-[ACYL-CARRIER-PROTEIN] SYNTHASE 3"/>
    <property type="match status" value="1"/>
</dbReference>
<evidence type="ECO:0000256" key="5">
    <source>
        <dbReference type="ARBA" id="ARBA00022832"/>
    </source>
</evidence>
<comment type="domain">
    <text evidence="9">The last Arg residue of the ACP-binding site is essential for the weak association between ACP/AcpP and FabH.</text>
</comment>
<sequence length="342" mass="36903">MQEGICNRWGENMSGIQICGTGRCLPENIVDNNEYARIVDTSDEWIRPRTGIATRHIADGETTWRLGERAARQAIEDAGISPEQIGLIIVSSVSADFATPSMSCIIQGTIGAKNAMCYDIACACAGYVYGLDMARRFLACGDIEYALIVGTEILSRLVNYEDRSTCVLFGDGAGATVVRAADALYGASLGADGTGYGLMFCKNPPPASPFTHNPPEQDAVYSRPEGPGHMVMGGREVYKFATKVMPQSLLQACEKAGVKAEELDWIVPHQANVRIVQTAMDRLGLPMEKAWMTIDHTGNTSSASIPIALDELHRAGRVRRGDKIGLSGFGAGLIYASLVFEW</sequence>
<comment type="similarity">
    <text evidence="1 9">Belongs to the thiolase-like superfamily. FabH family.</text>
</comment>
<dbReference type="UniPathway" id="UPA00094"/>
<keyword evidence="6 9" id="KW-0443">Lipid metabolism</keyword>
<dbReference type="GO" id="GO:0005737">
    <property type="term" value="C:cytoplasm"/>
    <property type="evidence" value="ECO:0007669"/>
    <property type="project" value="UniProtKB-SubCell"/>
</dbReference>
<dbReference type="NCBIfam" id="NF006829">
    <property type="entry name" value="PRK09352.1"/>
    <property type="match status" value="1"/>
</dbReference>
<evidence type="ECO:0000256" key="9">
    <source>
        <dbReference type="HAMAP-Rule" id="MF_01815"/>
    </source>
</evidence>
<dbReference type="GO" id="GO:0006633">
    <property type="term" value="P:fatty acid biosynthetic process"/>
    <property type="evidence" value="ECO:0007669"/>
    <property type="project" value="UniProtKB-UniRule"/>
</dbReference>
<dbReference type="Proteomes" id="UP000196386">
    <property type="component" value="Unassembled WGS sequence"/>
</dbReference>
<feature type="active site" evidence="9">
    <location>
        <position position="269"/>
    </location>
</feature>
<comment type="subunit">
    <text evidence="9">Homodimer.</text>
</comment>
<gene>
    <name evidence="9" type="primary">fabH</name>
    <name evidence="12" type="ORF">B5F11_10720</name>
</gene>
<dbReference type="InterPro" id="IPR004655">
    <property type="entry name" value="FabH"/>
</dbReference>
<dbReference type="AlphaFoldDB" id="A0A1Y4N078"/>
<keyword evidence="2 9" id="KW-0963">Cytoplasm</keyword>
<proteinExistence type="inferred from homology"/>
<feature type="active site" evidence="9">
    <location>
        <position position="124"/>
    </location>
</feature>
<dbReference type="Gene3D" id="3.40.47.10">
    <property type="match status" value="1"/>
</dbReference>
<dbReference type="GO" id="GO:0004315">
    <property type="term" value="F:3-oxoacyl-[acyl-carrier-protein] synthase activity"/>
    <property type="evidence" value="ECO:0007669"/>
    <property type="project" value="InterPro"/>
</dbReference>
<comment type="caution">
    <text evidence="12">The sequence shown here is derived from an EMBL/GenBank/DDBJ whole genome shotgun (WGS) entry which is preliminary data.</text>
</comment>
<keyword evidence="9" id="KW-0511">Multifunctional enzyme</keyword>
<feature type="domain" description="Beta-ketoacyl-[acyl-carrier-protein] synthase III N-terminal" evidence="11">
    <location>
        <begin position="118"/>
        <end position="193"/>
    </location>
</feature>
<name>A0A1Y4N078_9FIRM</name>
<keyword evidence="7 9" id="KW-0275">Fatty acid biosynthesis</keyword>
<keyword evidence="4 9" id="KW-0808">Transferase</keyword>
<dbReference type="EMBL" id="NFKP01000012">
    <property type="protein sequence ID" value="OUP69094.1"/>
    <property type="molecule type" value="Genomic_DNA"/>
</dbReference>
<dbReference type="PANTHER" id="PTHR34069:SF2">
    <property type="entry name" value="BETA-KETOACYL-[ACYL-CARRIER-PROTEIN] SYNTHASE III"/>
    <property type="match status" value="1"/>
</dbReference>